<dbReference type="GO" id="GO:0009289">
    <property type="term" value="C:pilus"/>
    <property type="evidence" value="ECO:0007669"/>
    <property type="project" value="InterPro"/>
</dbReference>
<dbReference type="Proteomes" id="UP000249482">
    <property type="component" value="Unassembled WGS sequence"/>
</dbReference>
<comment type="caution">
    <text evidence="2">The sequence shown here is derived from an EMBL/GenBank/DDBJ whole genome shotgun (WGS) entry which is preliminary data.</text>
</comment>
<dbReference type="PANTHER" id="PTHR33420:SF33">
    <property type="entry name" value="MINOR FIMBRIAL SUBUNIT"/>
    <property type="match status" value="1"/>
</dbReference>
<dbReference type="InterPro" id="IPR036937">
    <property type="entry name" value="Adhesion_dom_fimbrial_sf"/>
</dbReference>
<dbReference type="Pfam" id="PF00419">
    <property type="entry name" value="Fimbrial"/>
    <property type="match status" value="1"/>
</dbReference>
<gene>
    <name evidence="2" type="ORF">DNQ45_03370</name>
</gene>
<proteinExistence type="predicted"/>
<accession>A0A236LKZ6</accession>
<evidence type="ECO:0000313" key="2">
    <source>
        <dbReference type="EMBL" id="PZT67642.1"/>
    </source>
</evidence>
<feature type="domain" description="Fimbrial-type adhesion" evidence="1">
    <location>
        <begin position="28"/>
        <end position="188"/>
    </location>
</feature>
<sequence length="189" mass="19687">MRITLHKLAILPGLFLSSSVLATDINVDFTATVKASTCNITLTGNNVTSDGNDTYTLTFPGTIGLDKIANKTTQAQANFNLVASGCTTGVSKITTKLSGNASGSSPALIIPSTSDTTSTTDYIGMGIKRIDTDDSTFLTPNSAQSIIWSGTEISSAEGLKLTVALRETTAGSGVPGDFRAQATFNFIYE</sequence>
<dbReference type="PANTHER" id="PTHR33420">
    <property type="entry name" value="FIMBRIAL SUBUNIT ELFA-RELATED"/>
    <property type="match status" value="1"/>
</dbReference>
<protein>
    <submittedName>
        <fullName evidence="2">Fimbrial protein</fullName>
    </submittedName>
</protein>
<dbReference type="EMBL" id="QKWZ01000066">
    <property type="protein sequence ID" value="PZT67642.1"/>
    <property type="molecule type" value="Genomic_DNA"/>
</dbReference>
<dbReference type="RefSeq" id="WP_001351925.1">
    <property type="nucleotide sequence ID" value="NZ_AP021896.1"/>
</dbReference>
<dbReference type="AlphaFoldDB" id="A0A271R1D4"/>
<dbReference type="InterPro" id="IPR008966">
    <property type="entry name" value="Adhesion_dom_sf"/>
</dbReference>
<reference evidence="2 3" key="1">
    <citation type="submission" date="2018-06" db="EMBL/GenBank/DDBJ databases">
        <title>Draft genome sequence of mcr-1-harboring Escherichia coli isolated from wound infection of a hospitalized patient, in Bolivia.</title>
        <authorList>
            <person name="Munoz M.E."/>
            <person name="Moura Q."/>
            <person name="Ventura P.R.M."/>
            <person name="Bustos L.R."/>
            <person name="Ovando B.G."/>
            <person name="Terrazas D.I.V."/>
            <person name="Yarhui N.B."/>
            <person name="Cerdeira L."/>
            <person name="Lincopan N."/>
        </authorList>
    </citation>
    <scope>NUCLEOTIDE SEQUENCE [LARGE SCALE GENOMIC DNA]</scope>
    <source>
        <strain evidence="2 3">EcMLT</strain>
    </source>
</reference>
<dbReference type="Gene3D" id="2.60.40.1090">
    <property type="entry name" value="Fimbrial-type adhesion domain"/>
    <property type="match status" value="1"/>
</dbReference>
<dbReference type="InterPro" id="IPR000259">
    <property type="entry name" value="Adhesion_dom_fimbrial"/>
</dbReference>
<evidence type="ECO:0000313" key="3">
    <source>
        <dbReference type="Proteomes" id="UP000249482"/>
    </source>
</evidence>
<dbReference type="InterPro" id="IPR050263">
    <property type="entry name" value="Bact_Fimbrial_Adh_Pro"/>
</dbReference>
<dbReference type="SUPFAM" id="SSF49401">
    <property type="entry name" value="Bacterial adhesins"/>
    <property type="match status" value="1"/>
</dbReference>
<dbReference type="GO" id="GO:0043709">
    <property type="term" value="P:cell adhesion involved in single-species biofilm formation"/>
    <property type="evidence" value="ECO:0007669"/>
    <property type="project" value="TreeGrafter"/>
</dbReference>
<name>A0A271R1D4_ECOLX</name>
<organism evidence="2 3">
    <name type="scientific">Escherichia coli</name>
    <dbReference type="NCBI Taxonomy" id="562"/>
    <lineage>
        <taxon>Bacteria</taxon>
        <taxon>Pseudomonadati</taxon>
        <taxon>Pseudomonadota</taxon>
        <taxon>Gammaproteobacteria</taxon>
        <taxon>Enterobacterales</taxon>
        <taxon>Enterobacteriaceae</taxon>
        <taxon>Escherichia</taxon>
    </lineage>
</organism>
<accession>A0A271R1D4</accession>
<evidence type="ECO:0000259" key="1">
    <source>
        <dbReference type="Pfam" id="PF00419"/>
    </source>
</evidence>